<accession>A0ABX1RR68</accession>
<dbReference type="PANTHER" id="PTHR30055:SF234">
    <property type="entry name" value="HTH-TYPE TRANSCRIPTIONAL REGULATOR BETI"/>
    <property type="match status" value="1"/>
</dbReference>
<evidence type="ECO:0000256" key="2">
    <source>
        <dbReference type="ARBA" id="ARBA00023125"/>
    </source>
</evidence>
<evidence type="ECO:0000313" key="6">
    <source>
        <dbReference type="EMBL" id="NMH82024.1"/>
    </source>
</evidence>
<evidence type="ECO:0000256" key="4">
    <source>
        <dbReference type="PROSITE-ProRule" id="PRU00335"/>
    </source>
</evidence>
<feature type="DNA-binding region" description="H-T-H motif" evidence="4">
    <location>
        <begin position="34"/>
        <end position="53"/>
    </location>
</feature>
<organism evidence="6 7">
    <name type="scientific">Pseudonocardia xinjiangensis</name>
    <dbReference type="NCBI Taxonomy" id="75289"/>
    <lineage>
        <taxon>Bacteria</taxon>
        <taxon>Bacillati</taxon>
        <taxon>Actinomycetota</taxon>
        <taxon>Actinomycetes</taxon>
        <taxon>Pseudonocardiales</taxon>
        <taxon>Pseudonocardiaceae</taxon>
        <taxon>Pseudonocardia</taxon>
    </lineage>
</organism>
<feature type="domain" description="HTH tetR-type" evidence="5">
    <location>
        <begin position="11"/>
        <end position="71"/>
    </location>
</feature>
<proteinExistence type="predicted"/>
<dbReference type="InterPro" id="IPR050109">
    <property type="entry name" value="HTH-type_TetR-like_transc_reg"/>
</dbReference>
<dbReference type="SUPFAM" id="SSF46689">
    <property type="entry name" value="Homeodomain-like"/>
    <property type="match status" value="1"/>
</dbReference>
<dbReference type="Pfam" id="PF00440">
    <property type="entry name" value="TetR_N"/>
    <property type="match status" value="1"/>
</dbReference>
<protein>
    <submittedName>
        <fullName evidence="6">TetR family transcriptional regulator</fullName>
    </submittedName>
</protein>
<keyword evidence="7" id="KW-1185">Reference proteome</keyword>
<dbReference type="Gene3D" id="1.10.357.10">
    <property type="entry name" value="Tetracycline Repressor, domain 2"/>
    <property type="match status" value="1"/>
</dbReference>
<dbReference type="SUPFAM" id="SSF48498">
    <property type="entry name" value="Tetracyclin repressor-like, C-terminal domain"/>
    <property type="match status" value="1"/>
</dbReference>
<dbReference type="EMBL" id="JAAXKY010000190">
    <property type="protein sequence ID" value="NMH82024.1"/>
    <property type="molecule type" value="Genomic_DNA"/>
</dbReference>
<evidence type="ECO:0000313" key="7">
    <source>
        <dbReference type="Proteomes" id="UP001296706"/>
    </source>
</evidence>
<dbReference type="Proteomes" id="UP001296706">
    <property type="component" value="Unassembled WGS sequence"/>
</dbReference>
<keyword evidence="1" id="KW-0805">Transcription regulation</keyword>
<keyword evidence="2 4" id="KW-0238">DNA-binding</keyword>
<evidence type="ECO:0000256" key="1">
    <source>
        <dbReference type="ARBA" id="ARBA00023015"/>
    </source>
</evidence>
<reference evidence="6 7" key="1">
    <citation type="submission" date="2020-04" db="EMBL/GenBank/DDBJ databases">
        <authorList>
            <person name="Klaysubun C."/>
            <person name="Duangmal K."/>
            <person name="Lipun K."/>
        </authorList>
    </citation>
    <scope>NUCLEOTIDE SEQUENCE [LARGE SCALE GENOMIC DNA]</scope>
    <source>
        <strain evidence="6 7">JCM 11839</strain>
    </source>
</reference>
<keyword evidence="3" id="KW-0804">Transcription</keyword>
<gene>
    <name evidence="6" type="ORF">HF577_33670</name>
</gene>
<dbReference type="PRINTS" id="PR00455">
    <property type="entry name" value="HTHTETR"/>
</dbReference>
<dbReference type="RefSeq" id="WP_169400041.1">
    <property type="nucleotide sequence ID" value="NZ_BAAAJH010000007.1"/>
</dbReference>
<evidence type="ECO:0000259" key="5">
    <source>
        <dbReference type="PROSITE" id="PS50977"/>
    </source>
</evidence>
<dbReference type="PROSITE" id="PS50977">
    <property type="entry name" value="HTH_TETR_2"/>
    <property type="match status" value="1"/>
</dbReference>
<dbReference type="InterPro" id="IPR009057">
    <property type="entry name" value="Homeodomain-like_sf"/>
</dbReference>
<evidence type="ECO:0000256" key="3">
    <source>
        <dbReference type="ARBA" id="ARBA00023163"/>
    </source>
</evidence>
<dbReference type="PANTHER" id="PTHR30055">
    <property type="entry name" value="HTH-TYPE TRANSCRIPTIONAL REGULATOR RUTR"/>
    <property type="match status" value="1"/>
</dbReference>
<dbReference type="InterPro" id="IPR001647">
    <property type="entry name" value="HTH_TetR"/>
</dbReference>
<dbReference type="InterPro" id="IPR036271">
    <property type="entry name" value="Tet_transcr_reg_TetR-rel_C_sf"/>
</dbReference>
<sequence>MPERPPTFVEEARRRQIVDCTIELVSERGPGRTSLAGIAERAGISKAAVLYHFTSKDAVMQAALDHVIASYAAAVGALVDAATGPEAMLVAYLRGTIAYLREHPAHLRVLVEGLVRDRDGDREFAPGTPAAASRWQGVATILGLGQEAGVFRPFDTRALAVVIGGALDGVVAEWVGDRSLDLTASAAELETAVLLAVRAGDPRRPDRALP</sequence>
<comment type="caution">
    <text evidence="6">The sequence shown here is derived from an EMBL/GenBank/DDBJ whole genome shotgun (WGS) entry which is preliminary data.</text>
</comment>
<dbReference type="Gene3D" id="1.10.10.60">
    <property type="entry name" value="Homeodomain-like"/>
    <property type="match status" value="1"/>
</dbReference>
<name>A0ABX1RR68_9PSEU</name>